<evidence type="ECO:0000256" key="1">
    <source>
        <dbReference type="ARBA" id="ARBA00004123"/>
    </source>
</evidence>
<dbReference type="PANTHER" id="PTHR45922:SF1">
    <property type="entry name" value="CLEAVAGE AND POLYADENYLATION SPECIFICITY FACTOR SUBUNIT 2"/>
    <property type="match status" value="1"/>
</dbReference>
<dbReference type="PANTHER" id="PTHR45922">
    <property type="entry name" value="CLEAVAGE AND POLYADENYLATION SPECIFICITY FACTOR SUBUNIT 2"/>
    <property type="match status" value="1"/>
</dbReference>
<sequence length="1139" mass="123077">MITFTPLSVPYAPSPLNDHRVKGNARDNQRCEGSSGATVKIGNGPEIERPQALAYLLELDDIKVLIDCGGTEDFSFPKASPNSLRDGQAKRMEVDEGSEEGEQDIWEGKVTSPDLQSSSLDTVLSRIGASIDLVLLSHSTLAHLGSLAWARSHYGLTCPIFATLPTQTMGRLTVLEMVQCLRDATDVDLEMRLAAEIDAGKIHAKENDQATAMGSNERPEAPLTSKPPRTPLSALHPGGAFPFLEDGSHLSALGAAGGMAEPDEEVEEAAIKSSADKALAYLLDADGSKLLTLRQSLATSTVRRRVPTVEQVEQTFDSISTLRYLQPYHFSHGNLAGLTLTAYNAGHSLGGTVWKLRSPSQGTIVIAMEWNHNRERHLDGSALLSTSGGVGSNTGASGQSGSVGGSGSSAEALRRADLMITSVQRGLITNIRRKDRDAAILDIVHRTLQAGASVLFPIDPSARLLELLVLLDQHWAYAYSHARFPLCLVSHTGSEVIERARTLMEWMTREWATVATGAGANAEAEGVEGQDGDPGLKNNTQRKGNDRRARERMQKEGPAAPLDFKYLRIFSSLEAMNNAIPPGQARVVLAVPPSLTCGPARKLVATFSQNPQDVILLTQRGEPGSLTRWLWNEWHKRQQPAAKLGRGKVGQVIKTSELTGDSAIESHELEIQRKISLNEEELKVYEDALQAAKTKAAQRRALAARSRRRLEADEDEDSDDDSDADENFGNDEFGALPSATRGASGGAGGLGRKRDFDSAFEVSGAVDRGAMGDSLSAEVSFDIYLKGDASKVTSFFGSRPDKGEGDGAAEAGVRYRMFPFVDKKRRIDAYGETIDVNRWLSKKNELEANQAEGKADEEALEAQRNRAWAQKGTQDGQPSKFVVDKVQLHLQCHLAFVEMEGLNDGRALKTVLPQLLPRRLIMVDGDAATRRDMRSSLQSVKAMSKELWAPLLGFSVSIGESTVALTVNLGDNLMKSIRLSQFEDFEIAYLRSVFKISEESSLPTLNSVEQQTASAGRSDEGAQIEEGAEGEEPGEFKASPEEPVRVASKTILPTIFVGDLRLSGLKSHLAGKMGMPADFAGEGLLVCGLKPGSTDSCSATTVQKAGQGRIVIEGNIGQNFYNVREQVYSLHAQISSNAA</sequence>
<dbReference type="SUPFAM" id="SSF56281">
    <property type="entry name" value="Metallo-hydrolase/oxidoreductase"/>
    <property type="match status" value="1"/>
</dbReference>
<dbReference type="InterPro" id="IPR027075">
    <property type="entry name" value="CPSF2"/>
</dbReference>
<dbReference type="InterPro" id="IPR025069">
    <property type="entry name" value="Cpsf2_C"/>
</dbReference>
<keyword evidence="2 4" id="KW-0507">mRNA processing</keyword>
<evidence type="ECO:0000256" key="4">
    <source>
        <dbReference type="RuleBase" id="RU365006"/>
    </source>
</evidence>
<feature type="compositionally biased region" description="Polar residues" evidence="5">
    <location>
        <begin position="1005"/>
        <end position="1015"/>
    </location>
</feature>
<feature type="region of interest" description="Disordered" evidence="5">
    <location>
        <begin position="204"/>
        <end position="232"/>
    </location>
</feature>
<evidence type="ECO:0000259" key="6">
    <source>
        <dbReference type="SMART" id="SM01027"/>
    </source>
</evidence>
<feature type="compositionally biased region" description="Basic and acidic residues" evidence="5">
    <location>
        <begin position="17"/>
        <end position="30"/>
    </location>
</feature>
<evidence type="ECO:0000256" key="5">
    <source>
        <dbReference type="SAM" id="MobiDB-lite"/>
    </source>
</evidence>
<comment type="subcellular location">
    <subcellularLocation>
        <location evidence="1 4">Nucleus</location>
    </subcellularLocation>
</comment>
<comment type="caution">
    <text evidence="7">The sequence shown here is derived from an EMBL/GenBank/DDBJ whole genome shotgun (WGS) entry which is preliminary data.</text>
</comment>
<organism evidence="7 8">
    <name type="scientific">Tilletiaria anomala (strain ATCC 24038 / CBS 436.72 / UBC 951)</name>
    <dbReference type="NCBI Taxonomy" id="1037660"/>
    <lineage>
        <taxon>Eukaryota</taxon>
        <taxon>Fungi</taxon>
        <taxon>Dikarya</taxon>
        <taxon>Basidiomycota</taxon>
        <taxon>Ustilaginomycotina</taxon>
        <taxon>Exobasidiomycetes</taxon>
        <taxon>Georgefischeriales</taxon>
        <taxon>Tilletiariaceae</taxon>
        <taxon>Tilletiaria</taxon>
    </lineage>
</organism>
<dbReference type="Pfam" id="PF13299">
    <property type="entry name" value="CPSF100_C"/>
    <property type="match status" value="1"/>
</dbReference>
<dbReference type="OrthoDB" id="64353at2759"/>
<feature type="region of interest" description="Disordered" evidence="5">
    <location>
        <begin position="1"/>
        <end position="43"/>
    </location>
</feature>
<feature type="region of interest" description="Disordered" evidence="5">
    <location>
        <begin position="1005"/>
        <end position="1042"/>
    </location>
</feature>
<feature type="region of interest" description="Disordered" evidence="5">
    <location>
        <begin position="519"/>
        <end position="556"/>
    </location>
</feature>
<protein>
    <recommendedName>
        <fullName evidence="4">Cleavage and polyadenylation specificity factor subunit 2</fullName>
    </recommendedName>
    <alternativeName>
        <fullName evidence="4">Cleavage and polyadenylation specificity factor 100 kDa subunit</fullName>
    </alternativeName>
</protein>
<dbReference type="FunCoup" id="A0A066WBS0">
    <property type="interactions" value="724"/>
</dbReference>
<dbReference type="Proteomes" id="UP000027361">
    <property type="component" value="Unassembled WGS sequence"/>
</dbReference>
<feature type="region of interest" description="Disordered" evidence="5">
    <location>
        <begin position="705"/>
        <end position="750"/>
    </location>
</feature>
<dbReference type="HOGENOM" id="CLU_002227_0_0_1"/>
<dbReference type="GO" id="GO:0003723">
    <property type="term" value="F:RNA binding"/>
    <property type="evidence" value="ECO:0007669"/>
    <property type="project" value="UniProtKB-KW"/>
</dbReference>
<dbReference type="Pfam" id="PF10996">
    <property type="entry name" value="Beta-Casp"/>
    <property type="match status" value="1"/>
</dbReference>
<feature type="compositionally biased region" description="Basic and acidic residues" evidence="5">
    <location>
        <begin position="543"/>
        <end position="555"/>
    </location>
</feature>
<dbReference type="InterPro" id="IPR022712">
    <property type="entry name" value="Beta_Casp"/>
</dbReference>
<dbReference type="SMART" id="SM01027">
    <property type="entry name" value="Beta-Casp"/>
    <property type="match status" value="1"/>
</dbReference>
<evidence type="ECO:0000256" key="3">
    <source>
        <dbReference type="ARBA" id="ARBA00023242"/>
    </source>
</evidence>
<evidence type="ECO:0000313" key="7">
    <source>
        <dbReference type="EMBL" id="KDN51357.1"/>
    </source>
</evidence>
<keyword evidence="3 4" id="KW-0539">Nucleus</keyword>
<gene>
    <name evidence="7" type="ORF">K437DRAFT_254952</name>
</gene>
<proteinExistence type="inferred from homology"/>
<keyword evidence="8" id="KW-1185">Reference proteome</keyword>
<dbReference type="EMBL" id="JMSN01000017">
    <property type="protein sequence ID" value="KDN51357.1"/>
    <property type="molecule type" value="Genomic_DNA"/>
</dbReference>
<dbReference type="STRING" id="1037660.A0A066WBS0"/>
<name>A0A066WBS0_TILAU</name>
<keyword evidence="4" id="KW-0694">RNA-binding</keyword>
<dbReference type="InParanoid" id="A0A066WBS0"/>
<dbReference type="OMA" id="QSRHNME"/>
<feature type="compositionally biased region" description="Acidic residues" evidence="5">
    <location>
        <begin position="1022"/>
        <end position="1033"/>
    </location>
</feature>
<dbReference type="Pfam" id="PF16661">
    <property type="entry name" value="Lactamase_B_6"/>
    <property type="match status" value="2"/>
</dbReference>
<dbReference type="GO" id="GO:0005847">
    <property type="term" value="C:mRNA cleavage and polyadenylation specificity factor complex"/>
    <property type="evidence" value="ECO:0007669"/>
    <property type="project" value="InterPro"/>
</dbReference>
<dbReference type="Gene3D" id="3.60.15.10">
    <property type="entry name" value="Ribonuclease Z/Hydroxyacylglutathione hydrolase-like"/>
    <property type="match status" value="2"/>
</dbReference>
<accession>A0A066WBS0</accession>
<dbReference type="GO" id="GO:0006398">
    <property type="term" value="P:mRNA 3'-end processing by stem-loop binding and cleavage"/>
    <property type="evidence" value="ECO:0007669"/>
    <property type="project" value="InterPro"/>
</dbReference>
<dbReference type="GeneID" id="25264024"/>
<feature type="domain" description="Beta-Casp" evidence="6">
    <location>
        <begin position="464"/>
        <end position="630"/>
    </location>
</feature>
<reference evidence="7 8" key="1">
    <citation type="submission" date="2014-05" db="EMBL/GenBank/DDBJ databases">
        <title>Draft genome sequence of a rare smut relative, Tilletiaria anomala UBC 951.</title>
        <authorList>
            <consortium name="DOE Joint Genome Institute"/>
            <person name="Toome M."/>
            <person name="Kuo A."/>
            <person name="Henrissat B."/>
            <person name="Lipzen A."/>
            <person name="Tritt A."/>
            <person name="Yoshinaga Y."/>
            <person name="Zane M."/>
            <person name="Barry K."/>
            <person name="Grigoriev I.V."/>
            <person name="Spatafora J.W."/>
            <person name="Aimea M.C."/>
        </authorList>
    </citation>
    <scope>NUCLEOTIDE SEQUENCE [LARGE SCALE GENOMIC DNA]</scope>
    <source>
        <strain evidence="7 8">UBC 951</strain>
    </source>
</reference>
<comment type="similarity">
    <text evidence="4">Belongs to the metallo-beta-lactamase superfamily. RNA-metabolizing metallo-beta-lactamase-like family. CPSF2/YSH1 subfamily.</text>
</comment>
<dbReference type="InterPro" id="IPR036866">
    <property type="entry name" value="RibonucZ/Hydroxyglut_hydro"/>
</dbReference>
<evidence type="ECO:0000313" key="8">
    <source>
        <dbReference type="Proteomes" id="UP000027361"/>
    </source>
</evidence>
<evidence type="ECO:0000256" key="2">
    <source>
        <dbReference type="ARBA" id="ARBA00022664"/>
    </source>
</evidence>
<feature type="compositionally biased region" description="Acidic residues" evidence="5">
    <location>
        <begin position="712"/>
        <end position="729"/>
    </location>
</feature>
<dbReference type="Gene3D" id="3.40.50.10890">
    <property type="match status" value="1"/>
</dbReference>
<dbReference type="RefSeq" id="XP_013244693.1">
    <property type="nucleotide sequence ID" value="XM_013389239.1"/>
</dbReference>
<dbReference type="InterPro" id="IPR001279">
    <property type="entry name" value="Metallo-B-lactamas"/>
</dbReference>
<dbReference type="AlphaFoldDB" id="A0A066WBS0"/>
<feature type="region of interest" description="Disordered" evidence="5">
    <location>
        <begin position="389"/>
        <end position="408"/>
    </location>
</feature>